<evidence type="ECO:0000313" key="1">
    <source>
        <dbReference type="Ensembl" id="ENSFHEP00000016379.1"/>
    </source>
</evidence>
<reference evidence="1" key="1">
    <citation type="submission" date="2025-08" db="UniProtKB">
        <authorList>
            <consortium name="Ensembl"/>
        </authorList>
    </citation>
    <scope>IDENTIFICATION</scope>
</reference>
<proteinExistence type="predicted"/>
<dbReference type="Proteomes" id="UP000265000">
    <property type="component" value="Unplaced"/>
</dbReference>
<accession>A0A3Q2PTD6</accession>
<evidence type="ECO:0000313" key="2">
    <source>
        <dbReference type="Proteomes" id="UP000265000"/>
    </source>
</evidence>
<dbReference type="AlphaFoldDB" id="A0A3Q2PTD6"/>
<organism evidence="1 2">
    <name type="scientific">Fundulus heteroclitus</name>
    <name type="common">Killifish</name>
    <name type="synonym">Mummichog</name>
    <dbReference type="NCBI Taxonomy" id="8078"/>
    <lineage>
        <taxon>Eukaryota</taxon>
        <taxon>Metazoa</taxon>
        <taxon>Chordata</taxon>
        <taxon>Craniata</taxon>
        <taxon>Vertebrata</taxon>
        <taxon>Euteleostomi</taxon>
        <taxon>Actinopterygii</taxon>
        <taxon>Neopterygii</taxon>
        <taxon>Teleostei</taxon>
        <taxon>Neoteleostei</taxon>
        <taxon>Acanthomorphata</taxon>
        <taxon>Ovalentaria</taxon>
        <taxon>Atherinomorphae</taxon>
        <taxon>Cyprinodontiformes</taxon>
        <taxon>Fundulidae</taxon>
        <taxon>Fundulus</taxon>
    </lineage>
</organism>
<keyword evidence="2" id="KW-1185">Reference proteome</keyword>
<reference evidence="1" key="2">
    <citation type="submission" date="2025-09" db="UniProtKB">
        <authorList>
            <consortium name="Ensembl"/>
        </authorList>
    </citation>
    <scope>IDENTIFICATION</scope>
</reference>
<name>A0A3Q2PTD6_FUNHE</name>
<sequence length="93" mass="10477">RLLRNVLSGFSTYVYSTLLKSDLLFPVLCILAPALCISIKGCSGTYPPQSYYCYQEVQDVLARARTHARTHARAHARTHARTDTPGINKVLYY</sequence>
<protein>
    <submittedName>
        <fullName evidence="1">Uncharacterized protein</fullName>
    </submittedName>
</protein>
<dbReference type="Ensembl" id="ENSFHET00000024755.1">
    <property type="protein sequence ID" value="ENSFHEP00000016379.1"/>
    <property type="gene ID" value="ENSFHEG00000018064.1"/>
</dbReference>